<dbReference type="InterPro" id="IPR001387">
    <property type="entry name" value="Cro/C1-type_HTH"/>
</dbReference>
<dbReference type="Pfam" id="PF13560">
    <property type="entry name" value="HTH_31"/>
    <property type="match status" value="1"/>
</dbReference>
<reference evidence="2 3" key="1">
    <citation type="journal article" date="2015" name="Antonie Van Leeuwenhoek">
        <title>Streptomyces klenkii sp. nov., isolated from deep marine sediment.</title>
        <authorList>
            <person name="Veyisoglu A."/>
            <person name="Sahin N."/>
        </authorList>
    </citation>
    <scope>NUCLEOTIDE SEQUENCE [LARGE SCALE GENOMIC DNA]</scope>
    <source>
        <strain evidence="2 3">KCTC 29202</strain>
    </source>
</reference>
<comment type="caution">
    <text evidence="2">The sequence shown here is derived from an EMBL/GenBank/DDBJ whole genome shotgun (WGS) entry which is preliminary data.</text>
</comment>
<gene>
    <name evidence="2" type="ORF">D7231_20615</name>
</gene>
<dbReference type="CDD" id="cd00093">
    <property type="entry name" value="HTH_XRE"/>
    <property type="match status" value="1"/>
</dbReference>
<dbReference type="InterPro" id="IPR043917">
    <property type="entry name" value="DUF5753"/>
</dbReference>
<dbReference type="AlphaFoldDB" id="A0A3B0BE28"/>
<dbReference type="RefSeq" id="WP_120756956.1">
    <property type="nucleotide sequence ID" value="NZ_JBFADQ010000003.1"/>
</dbReference>
<dbReference type="GO" id="GO:0003677">
    <property type="term" value="F:DNA binding"/>
    <property type="evidence" value="ECO:0007669"/>
    <property type="project" value="InterPro"/>
</dbReference>
<dbReference type="InterPro" id="IPR010982">
    <property type="entry name" value="Lambda_DNA-bd_dom_sf"/>
</dbReference>
<organism evidence="2 3">
    <name type="scientific">Streptomyces klenkii</name>
    <dbReference type="NCBI Taxonomy" id="1420899"/>
    <lineage>
        <taxon>Bacteria</taxon>
        <taxon>Bacillati</taxon>
        <taxon>Actinomycetota</taxon>
        <taxon>Actinomycetes</taxon>
        <taxon>Kitasatosporales</taxon>
        <taxon>Streptomycetaceae</taxon>
        <taxon>Streptomyces</taxon>
    </lineage>
</organism>
<dbReference type="PROSITE" id="PS50943">
    <property type="entry name" value="HTH_CROC1"/>
    <property type="match status" value="1"/>
</dbReference>
<dbReference type="SUPFAM" id="SSF47413">
    <property type="entry name" value="lambda repressor-like DNA-binding domains"/>
    <property type="match status" value="1"/>
</dbReference>
<name>A0A3B0BE28_9ACTN</name>
<accession>A0A3B0BE28</accession>
<evidence type="ECO:0000313" key="3">
    <source>
        <dbReference type="Proteomes" id="UP000270343"/>
    </source>
</evidence>
<sequence>MSDITPTLFRRRLGAALKTLRVRAGFNLAEGAKVLGVSSPTLSKIENGRQNTDPEKFFIAYRVTDAARIAEAREIAKLVNDSRQKNIYAQYKDVIPERLADFLDMEQIATRIDLYAALIMPGVLQTPDYAYAVIGGGSVWKTARELRALTELRMKRQEILTSPSLTLRCVLDEACLRREVGGASVLRGQLEHLLALSRDPKFELQVIPFKAGTHTGLDGAYTVFHFEVGSPVVAVEPLTTSHYLEEDGQVARYDVAFDRLLAQALDPDASRDFIARIAKETR</sequence>
<dbReference type="OrthoDB" id="4054122at2"/>
<dbReference type="Proteomes" id="UP000270343">
    <property type="component" value="Unassembled WGS sequence"/>
</dbReference>
<evidence type="ECO:0000313" key="2">
    <source>
        <dbReference type="EMBL" id="RKN70286.1"/>
    </source>
</evidence>
<feature type="domain" description="HTH cro/C1-type" evidence="1">
    <location>
        <begin position="17"/>
        <end position="56"/>
    </location>
</feature>
<proteinExistence type="predicted"/>
<dbReference type="Gene3D" id="1.10.260.40">
    <property type="entry name" value="lambda repressor-like DNA-binding domains"/>
    <property type="match status" value="1"/>
</dbReference>
<dbReference type="Pfam" id="PF19054">
    <property type="entry name" value="DUF5753"/>
    <property type="match status" value="1"/>
</dbReference>
<protein>
    <submittedName>
        <fullName evidence="2">XRE family transcriptional regulator</fullName>
    </submittedName>
</protein>
<keyword evidence="3" id="KW-1185">Reference proteome</keyword>
<dbReference type="EMBL" id="RBAM01000008">
    <property type="protein sequence ID" value="RKN70286.1"/>
    <property type="molecule type" value="Genomic_DNA"/>
</dbReference>
<evidence type="ECO:0000259" key="1">
    <source>
        <dbReference type="PROSITE" id="PS50943"/>
    </source>
</evidence>